<reference evidence="1 2" key="1">
    <citation type="submission" date="2014-10" db="EMBL/GenBank/DDBJ databases">
        <title>Draft genome of anammox bacterium scalindua brodae, obtained using differential coverage binning of sequence data from two enrichment reactors.</title>
        <authorList>
            <person name="Speth D.R."/>
            <person name="Russ L."/>
            <person name="Kartal B."/>
            <person name="Op den Camp H.J."/>
            <person name="Dutilh B.E."/>
            <person name="Jetten M.S."/>
        </authorList>
    </citation>
    <scope>NUCLEOTIDE SEQUENCE [LARGE SCALE GENOMIC DNA]</scope>
    <source>
        <strain evidence="1">RU1</strain>
    </source>
</reference>
<protein>
    <submittedName>
        <fullName evidence="1">Uncharacterized protein</fullName>
    </submittedName>
</protein>
<name>A0A0B0EJ06_9BACT</name>
<proteinExistence type="predicted"/>
<evidence type="ECO:0000313" key="2">
    <source>
        <dbReference type="Proteomes" id="UP000030652"/>
    </source>
</evidence>
<comment type="caution">
    <text evidence="1">The sequence shown here is derived from an EMBL/GenBank/DDBJ whole genome shotgun (WGS) entry which is preliminary data.</text>
</comment>
<sequence length="32" mass="3984">MKLRKKRQMTIHCEDAKNTKERYFELLLTDDK</sequence>
<organism evidence="1 2">
    <name type="scientific">Candidatus Scalindua brodae</name>
    <dbReference type="NCBI Taxonomy" id="237368"/>
    <lineage>
        <taxon>Bacteria</taxon>
        <taxon>Pseudomonadati</taxon>
        <taxon>Planctomycetota</taxon>
        <taxon>Candidatus Brocadiia</taxon>
        <taxon>Candidatus Brocadiales</taxon>
        <taxon>Candidatus Scalinduaceae</taxon>
        <taxon>Candidatus Scalindua</taxon>
    </lineage>
</organism>
<dbReference type="Proteomes" id="UP000030652">
    <property type="component" value="Unassembled WGS sequence"/>
</dbReference>
<evidence type="ECO:0000313" key="1">
    <source>
        <dbReference type="EMBL" id="KHE92001.1"/>
    </source>
</evidence>
<accession>A0A0B0EJ06</accession>
<dbReference type="EMBL" id="JRYO01000158">
    <property type="protein sequence ID" value="KHE92001.1"/>
    <property type="molecule type" value="Genomic_DNA"/>
</dbReference>
<dbReference type="AlphaFoldDB" id="A0A0B0EJ06"/>
<gene>
    <name evidence="1" type="ORF">SCABRO_02264</name>
</gene>